<sequence>MYESCKFDLAFGKAWQFQHDPNTYWRIHEITLTKESKAYQPTPAKVEYNLSQTSQKGDISGSKSWFSQAVKKNQETFLIAVLQDKESKDIPTAITEVLKDYWNVLPE</sequence>
<dbReference type="Proteomes" id="UP001479436">
    <property type="component" value="Unassembled WGS sequence"/>
</dbReference>
<dbReference type="EMBL" id="JASJQH010003679">
    <property type="protein sequence ID" value="KAK9759545.1"/>
    <property type="molecule type" value="Genomic_DNA"/>
</dbReference>
<protein>
    <submittedName>
        <fullName evidence="1">Uncharacterized protein</fullName>
    </submittedName>
</protein>
<accession>A0ABR2WDI1</accession>
<name>A0ABR2WDI1_9FUNG</name>
<comment type="caution">
    <text evidence="1">The sequence shown here is derived from an EMBL/GenBank/DDBJ whole genome shotgun (WGS) entry which is preliminary data.</text>
</comment>
<keyword evidence="2" id="KW-1185">Reference proteome</keyword>
<evidence type="ECO:0000313" key="1">
    <source>
        <dbReference type="EMBL" id="KAK9759545.1"/>
    </source>
</evidence>
<gene>
    <name evidence="1" type="ORF">K7432_017359</name>
</gene>
<proteinExistence type="predicted"/>
<evidence type="ECO:0000313" key="2">
    <source>
        <dbReference type="Proteomes" id="UP001479436"/>
    </source>
</evidence>
<reference evidence="1 2" key="1">
    <citation type="submission" date="2023-04" db="EMBL/GenBank/DDBJ databases">
        <title>Genome of Basidiobolus ranarum AG-B5.</title>
        <authorList>
            <person name="Stajich J.E."/>
            <person name="Carter-House D."/>
            <person name="Gryganskyi A."/>
        </authorList>
    </citation>
    <scope>NUCLEOTIDE SEQUENCE [LARGE SCALE GENOMIC DNA]</scope>
    <source>
        <strain evidence="1 2">AG-B5</strain>
    </source>
</reference>
<organism evidence="1 2">
    <name type="scientific">Basidiobolus ranarum</name>
    <dbReference type="NCBI Taxonomy" id="34480"/>
    <lineage>
        <taxon>Eukaryota</taxon>
        <taxon>Fungi</taxon>
        <taxon>Fungi incertae sedis</taxon>
        <taxon>Zoopagomycota</taxon>
        <taxon>Entomophthoromycotina</taxon>
        <taxon>Basidiobolomycetes</taxon>
        <taxon>Basidiobolales</taxon>
        <taxon>Basidiobolaceae</taxon>
        <taxon>Basidiobolus</taxon>
    </lineage>
</organism>